<dbReference type="PANTHER" id="PTHR48103">
    <property type="entry name" value="MIDASIN-RELATED"/>
    <property type="match status" value="1"/>
</dbReference>
<dbReference type="Gene3D" id="3.40.50.300">
    <property type="entry name" value="P-loop containing nucleotide triphosphate hydrolases"/>
    <property type="match status" value="5"/>
</dbReference>
<keyword evidence="5" id="KW-0547">Nucleotide-binding</keyword>
<dbReference type="InterPro" id="IPR011704">
    <property type="entry name" value="ATPase_dyneun-rel_AAA"/>
</dbReference>
<feature type="compositionally biased region" description="Acidic residues" evidence="9">
    <location>
        <begin position="2436"/>
        <end position="2467"/>
    </location>
</feature>
<feature type="compositionally biased region" description="Acidic residues" evidence="9">
    <location>
        <begin position="2395"/>
        <end position="2404"/>
    </location>
</feature>
<evidence type="ECO:0000256" key="9">
    <source>
        <dbReference type="SAM" id="MobiDB-lite"/>
    </source>
</evidence>
<evidence type="ECO:0000256" key="1">
    <source>
        <dbReference type="ARBA" id="ARBA00004604"/>
    </source>
</evidence>
<dbReference type="SMART" id="SM00382">
    <property type="entry name" value="AAA"/>
    <property type="match status" value="4"/>
</dbReference>
<keyword evidence="8" id="KW-0539">Nucleus</keyword>
<dbReference type="Pfam" id="PF07728">
    <property type="entry name" value="AAA_5"/>
    <property type="match status" value="4"/>
</dbReference>
<dbReference type="GO" id="GO:0005730">
    <property type="term" value="C:nucleolus"/>
    <property type="evidence" value="ECO:0007669"/>
    <property type="project" value="UniProtKB-SubCell"/>
</dbReference>
<comment type="subcellular location">
    <subcellularLocation>
        <location evidence="1">Nucleus</location>
        <location evidence="1">Nucleolus</location>
    </subcellularLocation>
    <subcellularLocation>
        <location evidence="2">Nucleus</location>
        <location evidence="2">Nucleoplasm</location>
    </subcellularLocation>
</comment>
<dbReference type="InterPro" id="IPR040848">
    <property type="entry name" value="AAA_lid_7"/>
</dbReference>
<feature type="domain" description="AAA+ ATPase" evidence="10">
    <location>
        <begin position="625"/>
        <end position="771"/>
    </location>
</feature>
<evidence type="ECO:0000256" key="6">
    <source>
        <dbReference type="ARBA" id="ARBA00022840"/>
    </source>
</evidence>
<feature type="region of interest" description="Disordered" evidence="9">
    <location>
        <begin position="2380"/>
        <end position="2475"/>
    </location>
</feature>
<dbReference type="GO" id="GO:0000027">
    <property type="term" value="P:ribosomal large subunit assembly"/>
    <property type="evidence" value="ECO:0007669"/>
    <property type="project" value="TreeGrafter"/>
</dbReference>
<dbReference type="SUPFAM" id="SSF52540">
    <property type="entry name" value="P-loop containing nucleoside triphosphate hydrolases"/>
    <property type="match status" value="4"/>
</dbReference>
<evidence type="ECO:0000256" key="5">
    <source>
        <dbReference type="ARBA" id="ARBA00022741"/>
    </source>
</evidence>
<comment type="similarity">
    <text evidence="3">Belongs to the midasin family.</text>
</comment>
<feature type="domain" description="AAA+ ATPase" evidence="10">
    <location>
        <begin position="1177"/>
        <end position="1324"/>
    </location>
</feature>
<dbReference type="VEuPathDB" id="MicrosporidiaDB:AAJ76_1600034241"/>
<dbReference type="InterPro" id="IPR003593">
    <property type="entry name" value="AAA+_ATPase"/>
</dbReference>
<dbReference type="InterPro" id="IPR041190">
    <property type="entry name" value="Midasin_AAA_lid_5"/>
</dbReference>
<dbReference type="GO" id="GO:0005524">
    <property type="term" value="F:ATP binding"/>
    <property type="evidence" value="ECO:0007669"/>
    <property type="project" value="UniProtKB-KW"/>
</dbReference>
<evidence type="ECO:0000256" key="2">
    <source>
        <dbReference type="ARBA" id="ARBA00004642"/>
    </source>
</evidence>
<evidence type="ECO:0000313" key="11">
    <source>
        <dbReference type="EMBL" id="KKO75614.1"/>
    </source>
</evidence>
<evidence type="ECO:0000256" key="3">
    <source>
        <dbReference type="ARBA" id="ARBA00007188"/>
    </source>
</evidence>
<dbReference type="CDD" id="cd00009">
    <property type="entry name" value="AAA"/>
    <property type="match status" value="1"/>
</dbReference>
<dbReference type="GO" id="GO:0016887">
    <property type="term" value="F:ATP hydrolysis activity"/>
    <property type="evidence" value="ECO:0007669"/>
    <property type="project" value="InterPro"/>
</dbReference>
<dbReference type="OrthoDB" id="5186at2759"/>
<feature type="domain" description="AAA+ ATPase" evidence="10">
    <location>
        <begin position="294"/>
        <end position="502"/>
    </location>
</feature>
<dbReference type="GO" id="GO:0005654">
    <property type="term" value="C:nucleoplasm"/>
    <property type="evidence" value="ECO:0007669"/>
    <property type="project" value="UniProtKB-SubCell"/>
</dbReference>
<dbReference type="Pfam" id="PF17865">
    <property type="entry name" value="AAA_lid_5"/>
    <property type="match status" value="1"/>
</dbReference>
<protein>
    <recommendedName>
        <fullName evidence="4">Midasin</fullName>
    </recommendedName>
</protein>
<reference evidence="11 12" key="1">
    <citation type="journal article" date="2015" name="Environ. Microbiol.">
        <title>Genome analyses suggest the presence of polyploidy and recent human-driven expansions in eight global populations of the honeybee pathogen Nosema ceranae.</title>
        <authorList>
            <person name="Pelin A."/>
            <person name="Selman M."/>
            <person name="Aris-Brosou S."/>
            <person name="Farinelli L."/>
            <person name="Corradi N."/>
        </authorList>
    </citation>
    <scope>NUCLEOTIDE SEQUENCE [LARGE SCALE GENOMIC DNA]</scope>
    <source>
        <strain evidence="11 12">PA08 1199</strain>
    </source>
</reference>
<evidence type="ECO:0000256" key="7">
    <source>
        <dbReference type="ARBA" id="ARBA00023186"/>
    </source>
</evidence>
<dbReference type="OMA" id="RSHEYIT"/>
<feature type="domain" description="AAA+ ATPase" evidence="10">
    <location>
        <begin position="906"/>
        <end position="1053"/>
    </location>
</feature>
<dbReference type="FunFam" id="3.40.50.300:FF:000142">
    <property type="entry name" value="Midasin"/>
    <property type="match status" value="3"/>
</dbReference>
<dbReference type="VEuPathDB" id="MicrosporidiaDB:NCER_100057"/>
<keyword evidence="7" id="KW-0143">Chaperone</keyword>
<dbReference type="RefSeq" id="XP_024331356.1">
    <property type="nucleotide sequence ID" value="XM_024474158.1"/>
</dbReference>
<evidence type="ECO:0000256" key="4">
    <source>
        <dbReference type="ARBA" id="ARBA00017143"/>
    </source>
</evidence>
<dbReference type="InterPro" id="IPR027417">
    <property type="entry name" value="P-loop_NTPase"/>
</dbReference>
<proteinExistence type="inferred from homology"/>
<keyword evidence="12" id="KW-1185">Reference proteome</keyword>
<dbReference type="GO" id="GO:0000055">
    <property type="term" value="P:ribosomal large subunit export from nucleus"/>
    <property type="evidence" value="ECO:0007669"/>
    <property type="project" value="TreeGrafter"/>
</dbReference>
<dbReference type="GeneID" id="36319067"/>
<gene>
    <name evidence="11" type="ORF">AAJ76_1600034241</name>
</gene>
<dbReference type="PANTHER" id="PTHR48103:SF2">
    <property type="entry name" value="MIDASIN"/>
    <property type="match status" value="1"/>
</dbReference>
<evidence type="ECO:0000256" key="8">
    <source>
        <dbReference type="ARBA" id="ARBA00023242"/>
    </source>
</evidence>
<evidence type="ECO:0000313" key="12">
    <source>
        <dbReference type="Proteomes" id="UP000034350"/>
    </source>
</evidence>
<dbReference type="EMBL" id="JPQZ01000016">
    <property type="protein sequence ID" value="KKO75614.1"/>
    <property type="molecule type" value="Genomic_DNA"/>
</dbReference>
<dbReference type="VEuPathDB" id="MicrosporidiaDB:G9O61_00g004410"/>
<accession>A0A0F9ZDM1</accession>
<dbReference type="GO" id="GO:0030687">
    <property type="term" value="C:preribosome, large subunit precursor"/>
    <property type="evidence" value="ECO:0007669"/>
    <property type="project" value="TreeGrafter"/>
</dbReference>
<comment type="caution">
    <text evidence="11">The sequence shown here is derived from an EMBL/GenBank/DDBJ whole genome shotgun (WGS) entry which is preliminary data.</text>
</comment>
<dbReference type="Proteomes" id="UP000034350">
    <property type="component" value="Unassembled WGS sequence"/>
</dbReference>
<name>A0A0F9ZDM1_9MICR</name>
<sequence>MNKELTEKTVKNYNKIKIDAELYIDLKVSVCFYGEVGRTNFIKTIVKDLIIIDAREILDFKNLSGFYALEYGEITFVDGILISAMKEGNNILFKNIDNNFNLLYFLNSVIKQRIITSSKGEVVMAHNNFNLFFTSENIFKAHDLHFVGPIVYSFKEVLKNNKLFTKFTSLIIENVHTKCDNDEFGFCYKSCLSGNLVCFDGVTLCFSEDRNLCSFHYKKILQILPFLKMKNYTVDNRTFLYESCINLFFKHDSEELLSILNLNYYPNVIIYDLNTVKTYAYKLAIRNVLNNLKLNRCTLLVGETGVGKTSVIQYICNNAQQYFGYNTTLKIINMSPDIDGFDLIGGYKTLDISKQISDLYSRHNIVKPKIFDNKMLLNFLKDKIDDIEILFLEKCIDYKANFIWKDGILIDAIRNGYWILLDEINLCSDETLDMIDSLLSKREIINYEKKNFEKIEIHKNFRLFACMNPGNDFGKKDFISNNFNRINFFDFTDNLIDIKLVAKNTISEMFSSDVLDSFCTIFFDVKQMIKKRILTNKLEPIISGRTLIRCLNAFKNNTYLKNIDIISVFILTQFDLHSRSIVYSKFSNIFDETNLKIVPTYQEDDYICTSKTQLLMHDIKICIHLNQPLLLQGDTSTGKTSIIFYLAKRYGQKVIRINNHEHTESSDYLGNYVTTPTGFEFKESLFIKAIRNGWWVILDELNLAQSEVLEVLNRLLDDNKEIYLPQKDELIKSHPNFRLFATQNINYGGRKGISKALRNRFIEIFFPEHSESEILEILHLKTKLPKSFCTHMVKVFEKLKGLRNIDYLMTLRDLFKWAKRIPRTLYEVYETGLSIIYEKQRLDEDKKKVLEIFKNVFTKIDNYNHLYDTNDFFKIESNMIEKFSNHMILTKTILKLIKLINAAILCNEPVLLIGETGIGKTKICEIFAKIYGKKFVFLNMHSGIESSDFTGNFMLYDKKIKWQNGPLLSSVIEGNFFLIDEINLAEDAVLERLNSLLEDKREIFVTEIDQNFIAHESFVLFATMNPGTDFGKRELSLALRNRFTEIYYSLPASEMCEIFDTMLVKRNLVNFKFTKDLILKAHSLRNFELFCEFLGCVKNQNLLVKISDKISQQEILQEAKNLAFSSIENNCDFIFKDSLKVLSIYPFLIEKKADSNFDFENKTTLCNLKKILRALVVNKGILLEGEPGVGKTSIIFNLSKIVGKRYIRINLSEQTELSDLIGTFLPVGNEVKFVKSQLTKALELGWWIILDEINLCSQSVIEGLNSVLDYRKRLILPECTIYVHPETKIFATMNPFNNLNGRKILPKSFRDRFVNIYMNEYNIDDIKKILQKSFKNYKLFPNCSLRENIKRNICIVSEKEITYKIIDKSFIFGNFNFNIENANISSEYVFIHSQLKQLEIIFNAVYYKIPLIIDGGFGIQSLIKFLSQLFDIPSYDLICHKDIDTTDLLGQYYKNEDGVFVWRDSLLIQNVISGSLCIFYNPELIEKCIFDRCNSLFESDRFINIYEKGIDTDVLVNEKTRFVLLVDNLVNLSPALIDRCIVVKLSNVLSYIDVWKIFFREKSTYSANFQVIKDELLDKKCNKKLKLANINFSDWVKNEPVPFENIDLAYKKFNRLSEIPNFFVKNLSNIYNEIFESNIDEMFKFYKKDIFFDETKVQYIEFYKNINFNIRVGKNDREKLQILKNIEKGNENIKALTFIKNLNLEVLSMKNANKNECELSIPLTIQELKEDLLFSYKDKSLKDIHPLNILSLLAADINLIFIINFDDQYFDMLLNLKTDPLLCYKEYLTWEKQMKENDILQNIYDNIKSIYKYGRGEISSLLHELEILNNNFSIEISKINIKLDRNFEEFKSKFLNLDLCSYYSDNCNYSLFNRFDDILDYYLLFLYNLRKYSKRCLGFCKKLINTQNLTYEDYLRNLKNFVFEEEEEAKHVSYKNVVANFLHNKELLNHLKDFNYTKFSDYLCKFIYNIRYKKGLDLSNLIFEACIYKNVFFNCIEGIDPQCQLPELYINECLKDISKVKETAQILDNRQFTLYYTYDLVNLISSLSHLSIFIKPEDLYEKIIEYLKTNKVHKTLADNILSINNLEEKISDFVLDERKVFNDMNIALKKITKYFKNSDSLTWPTNYKYFLYLEIHNLTPEMAERYFFDCQVYEFYDRMKFAELKAIDSRSVLFYNLVLQYKAFEIESQVNKKINEARNKLRKEPKLFEKIRNEVIEFVTLPTTNILDLSFNKPQCCCKDVNINLILYKFTKDIADKCICERFINLAEDFNRNAIQNMLDGMVFQNVIPCYSKKYLITKFYNRKVDDKFSYNEICLSKVINKITEDSTHLKLISFALENPFPPFLYFIFHFADDNSNEYEDGTGIKGGTGEKNISDKIEDQDEISDEYSNKNNVEEEDGIDFENEGSMSTVDESEDKNNDIGVDGNEDSEQKENVEEKEDEENYNFEDNEGVGESSDGFDEGIEEENNGSTCSENEQAVNDPLINQNEELLLDHKNDVITEYQYKEGQLNQNQTCEEAVDYDRKVFGENLEEALCPGEGIEEIEGNQNKGEKESVDHVLDISYKESTSEKLILMLRNILESNKYSKFIGDYKSGKKLNLKRLIPYIASDYRKDKIWMKRRRSDKKEYIIRIFIDNSKSMYNQEMVNILFILFSRLKNSFKALNIPVQLYRFGNILEECEIQDMTFTDNETNVDWIEEFKDGVNIVLTDGIFQKTGFYNKNFLVILIDKNDICNMSKVSVTDGNIFIQKYLELFSLRYCVIKNIEELESTFILALSELIKNY</sequence>
<evidence type="ECO:0000259" key="10">
    <source>
        <dbReference type="SMART" id="SM00382"/>
    </source>
</evidence>
<organism evidence="11 12">
    <name type="scientific">Vairimorpha ceranae</name>
    <dbReference type="NCBI Taxonomy" id="40302"/>
    <lineage>
        <taxon>Eukaryota</taxon>
        <taxon>Fungi</taxon>
        <taxon>Fungi incertae sedis</taxon>
        <taxon>Microsporidia</taxon>
        <taxon>Nosematidae</taxon>
        <taxon>Vairimorpha</taxon>
    </lineage>
</organism>
<dbReference type="Pfam" id="PF17867">
    <property type="entry name" value="AAA_lid_7"/>
    <property type="match status" value="1"/>
</dbReference>
<keyword evidence="6" id="KW-0067">ATP-binding</keyword>